<dbReference type="Proteomes" id="UP000037175">
    <property type="component" value="Unassembled WGS sequence"/>
</dbReference>
<dbReference type="Pfam" id="PF01494">
    <property type="entry name" value="FAD_binding_3"/>
    <property type="match status" value="1"/>
</dbReference>
<dbReference type="PATRIC" id="fig|281456.6.peg.2921"/>
<feature type="domain" description="FAD-binding" evidence="1">
    <location>
        <begin position="99"/>
        <end position="127"/>
    </location>
</feature>
<dbReference type="EMBL" id="LGTE01000025">
    <property type="protein sequence ID" value="KNZ68625.1"/>
    <property type="molecule type" value="Genomic_DNA"/>
</dbReference>
<dbReference type="InterPro" id="IPR028348">
    <property type="entry name" value="FAD-binding_protein"/>
</dbReference>
<dbReference type="GO" id="GO:0071949">
    <property type="term" value="F:FAD binding"/>
    <property type="evidence" value="ECO:0007669"/>
    <property type="project" value="InterPro"/>
</dbReference>
<evidence type="ECO:0000313" key="3">
    <source>
        <dbReference type="EMBL" id="KNZ68625.1"/>
    </source>
</evidence>
<evidence type="ECO:0000259" key="2">
    <source>
        <dbReference type="Pfam" id="PF21688"/>
    </source>
</evidence>
<keyword evidence="3" id="KW-0503">Monooxygenase</keyword>
<dbReference type="PANTHER" id="PTHR42842:SF3">
    <property type="entry name" value="FAD_NAD(P)-BINDING OXIDOREDUCTASE FAMILY PROTEIN"/>
    <property type="match status" value="1"/>
</dbReference>
<sequence length="537" mass="58964">MRFRLHNIRLGLDEESSLLPQKICRKLRIFPEELLNCQVLKKAVDARKKDNIHFVYSVEIELPEKTGRRIAGKHGLTPVTEQPNAPLVPGNIPLGDRPVIVGTGPAGLFAALLLAEYGYRPLVLERGYDVETRTAKVLDFWENRALDPECNVQFGEGGAGTFSDGKLTTRINDPRVTRVFETFVAAGAPEEILYLSKPHIGTDKLRAVVKNIRNRIIELGGQVRFQAKLTNIFHQHGAVTEVEVNGKERIPARAVVLAIGHSARDTYRMLVEQGFYLEQKAFAMGVRIEHPQQLINEAQYGKYANHPSLGAADYQLVYKNKELDRAAYTFCMCPGGQVVAAASEKDTVVTNGMSYFARNSGIANSAVAVSVLPDDFGAKGPLAGVQFQRKWEMLAFQVGGKNYNAPVQRVEDFLAGRASDNVDLDLASYRPGITPADLHGCLPEFVSEMLEMAIEDFDKKIRNFGYPDAVLTGVETRTSAPVRIVRDEEYNAVGIAGVYPAGEGAGYAGGIISAAVDGLRIAEAIIKKYRKGEETDG</sequence>
<feature type="domain" description="FAD-dependent protein C-terminal" evidence="2">
    <location>
        <begin position="281"/>
        <end position="478"/>
    </location>
</feature>
<dbReference type="PANTHER" id="PTHR42842">
    <property type="entry name" value="FAD/NAD(P)-BINDING OXIDOREDUCTASE"/>
    <property type="match status" value="1"/>
</dbReference>
<evidence type="ECO:0000313" key="4">
    <source>
        <dbReference type="Proteomes" id="UP000037175"/>
    </source>
</evidence>
<accession>A0A0L6VZC6</accession>
<comment type="caution">
    <text evidence="3">The sequence shown here is derived from an EMBL/GenBank/DDBJ whole genome shotgun (WGS) entry which is preliminary data.</text>
</comment>
<dbReference type="InterPro" id="IPR036188">
    <property type="entry name" value="FAD/NAD-bd_sf"/>
</dbReference>
<keyword evidence="4" id="KW-1185">Reference proteome</keyword>
<dbReference type="PIRSF" id="PIRSF038984">
    <property type="entry name" value="FAD_binding_protein"/>
    <property type="match status" value="1"/>
</dbReference>
<dbReference type="SUPFAM" id="SSF51905">
    <property type="entry name" value="FAD/NAD(P)-binding domain"/>
    <property type="match status" value="1"/>
</dbReference>
<gene>
    <name evidence="3" type="ORF">Tfer_2799</name>
</gene>
<dbReference type="PRINTS" id="PR00419">
    <property type="entry name" value="ADXRDTASE"/>
</dbReference>
<keyword evidence="3" id="KW-0560">Oxidoreductase</keyword>
<dbReference type="RefSeq" id="WP_052218801.1">
    <property type="nucleotide sequence ID" value="NZ_LGTE01000025.1"/>
</dbReference>
<dbReference type="AlphaFoldDB" id="A0A0L6VZC6"/>
<dbReference type="InterPro" id="IPR049516">
    <property type="entry name" value="FAD-depend_C"/>
</dbReference>
<dbReference type="Gene3D" id="3.30.70.2700">
    <property type="match status" value="1"/>
</dbReference>
<protein>
    <submittedName>
        <fullName evidence="3">Monooxygenase FAD-binding protein</fullName>
    </submittedName>
</protein>
<organism evidence="3 4">
    <name type="scientific">Thermincola ferriacetica</name>
    <dbReference type="NCBI Taxonomy" id="281456"/>
    <lineage>
        <taxon>Bacteria</taxon>
        <taxon>Bacillati</taxon>
        <taxon>Bacillota</taxon>
        <taxon>Clostridia</taxon>
        <taxon>Eubacteriales</taxon>
        <taxon>Thermincolaceae</taxon>
        <taxon>Thermincola</taxon>
    </lineage>
</organism>
<dbReference type="Pfam" id="PF21688">
    <property type="entry name" value="FAD-depend_C"/>
    <property type="match status" value="1"/>
</dbReference>
<dbReference type="Gene3D" id="3.50.50.60">
    <property type="entry name" value="FAD/NAD(P)-binding domain"/>
    <property type="match status" value="2"/>
</dbReference>
<proteinExistence type="predicted"/>
<name>A0A0L6VZC6_9FIRM</name>
<dbReference type="InterPro" id="IPR002938">
    <property type="entry name" value="FAD-bd"/>
</dbReference>
<dbReference type="GO" id="GO:0004497">
    <property type="term" value="F:monooxygenase activity"/>
    <property type="evidence" value="ECO:0007669"/>
    <property type="project" value="UniProtKB-KW"/>
</dbReference>
<evidence type="ECO:0000259" key="1">
    <source>
        <dbReference type="Pfam" id="PF01494"/>
    </source>
</evidence>
<reference evidence="4" key="1">
    <citation type="submission" date="2015-07" db="EMBL/GenBank/DDBJ databases">
        <title>Complete Genome of Thermincola ferriacetica strain Z-0001T.</title>
        <authorList>
            <person name="Lusk B."/>
            <person name="Badalamenti J.P."/>
            <person name="Parameswaran P."/>
            <person name="Bond D.R."/>
            <person name="Torres C.I."/>
        </authorList>
    </citation>
    <scope>NUCLEOTIDE SEQUENCE [LARGE SCALE GENOMIC DNA]</scope>
    <source>
        <strain evidence="4">Z-0001</strain>
    </source>
</reference>